<dbReference type="PROSITE" id="PS50112">
    <property type="entry name" value="PAS"/>
    <property type="match status" value="1"/>
</dbReference>
<feature type="transmembrane region" description="Helical" evidence="11">
    <location>
        <begin position="164"/>
        <end position="184"/>
    </location>
</feature>
<dbReference type="Gene3D" id="6.10.340.10">
    <property type="match status" value="1"/>
</dbReference>
<keyword evidence="8 10" id="KW-0807">Transducer</keyword>
<dbReference type="SUPFAM" id="SSF55785">
    <property type="entry name" value="PYP-like sensor domain (PAS domain)"/>
    <property type="match status" value="1"/>
</dbReference>
<feature type="domain" description="HAMP" evidence="14">
    <location>
        <begin position="373"/>
        <end position="425"/>
    </location>
</feature>
<reference evidence="15 16" key="1">
    <citation type="submission" date="2019-10" db="EMBL/GenBank/DDBJ databases">
        <title>Extracellular Electron Transfer in a Candidatus Methanoperedens spp. Enrichment Culture.</title>
        <authorList>
            <person name="Berger S."/>
            <person name="Rangel Shaw D."/>
            <person name="Berben T."/>
            <person name="In 'T Zandt M."/>
            <person name="Frank J."/>
            <person name="Reimann J."/>
            <person name="Jetten M.S.M."/>
            <person name="Welte C.U."/>
        </authorList>
    </citation>
    <scope>NUCLEOTIDE SEQUENCE [LARGE SCALE GENOMIC DNA]</scope>
    <source>
        <strain evidence="15">SB12</strain>
    </source>
</reference>
<feature type="domain" description="PAS" evidence="13">
    <location>
        <begin position="25"/>
        <end position="76"/>
    </location>
</feature>
<evidence type="ECO:0000256" key="1">
    <source>
        <dbReference type="ARBA" id="ARBA00004651"/>
    </source>
</evidence>
<evidence type="ECO:0000256" key="10">
    <source>
        <dbReference type="PROSITE-ProRule" id="PRU00284"/>
    </source>
</evidence>
<evidence type="ECO:0000256" key="4">
    <source>
        <dbReference type="ARBA" id="ARBA00022500"/>
    </source>
</evidence>
<sequence length="755" mass="84082">MRNNVPVTNNQFEIPGNVILVSRTDAKGRIVYANDAFVDVSGFEREELVGQAHNIVRHPDVPPEVFRDLWSSLQAGRPWSGIVKNRRKDGDHYWVRANVNAIRGGGYHSVRFAATPEEIADAERLYERLKTDSAVALEGGHLQRKGGWAALRRRLERITLRQRFLTFILLSTALFSYVFSYAWIGLLASRDAMHSLYETQMKTAGLITEIVSLQHQTDNEVLLAYQHSPDAATKELHTHPVSFHLDRIDSFLKEIDARWKSYDAMQHDADELALAREYRAKEAVWRRTVLATMAGPRENRYPSDLLGVFLKEGRRQSDDLMQAADRLAQFQESTAEAHFGAAEGRYNTVLVTFSAVLLLLVCVMLPIGFSIGSKFFRVTREAMDVARRIADGDIEKGIVVRGHDEFADLMTSLEMMRNNLMELLGELRIEMNQLRIDGFEEDQSRGHFDFHSMISANTELRSRIRSLLHQTQDTVVRLKEEALALDESAERSLKRSVVQQESTTTMAASVEELLSSIEHVSDRADKARQTVHSSVNRLEIGETTIQTLLDEVRRISSAVSDSAEIIRQLDAEAVRVAEILSLVSEITDRTNLLALNAAIEAARAGDYGRGFAVVADEVTKLATRTSQATVQIHEMVGRMQKGAKNAASSMDATVNLAVNGSGLAEQANRELSFIRDANMVIVGAVANIEKVLKEQESSAGSISGLVSGVAESSDRMIGDAHHTSKAAINLGTIAESLQELVSQFEIRDRITRKSS</sequence>
<keyword evidence="4" id="KW-0145">Chemotaxis</keyword>
<comment type="subcellular location">
    <subcellularLocation>
        <location evidence="1">Cell membrane</location>
        <topology evidence="1">Multi-pass membrane protein</topology>
    </subcellularLocation>
</comment>
<keyword evidence="5 11" id="KW-0812">Transmembrane</keyword>
<dbReference type="InterPro" id="IPR003122">
    <property type="entry name" value="Tar_rcpt_lig-bd"/>
</dbReference>
<comment type="caution">
    <text evidence="15">The sequence shown here is derived from an EMBL/GenBank/DDBJ whole genome shotgun (WGS) entry which is preliminary data.</text>
</comment>
<evidence type="ECO:0000256" key="2">
    <source>
        <dbReference type="ARBA" id="ARBA00022475"/>
    </source>
</evidence>
<evidence type="ECO:0000259" key="13">
    <source>
        <dbReference type="PROSITE" id="PS50112"/>
    </source>
</evidence>
<feature type="transmembrane region" description="Helical" evidence="11">
    <location>
        <begin position="349"/>
        <end position="371"/>
    </location>
</feature>
<dbReference type="Pfam" id="PF00015">
    <property type="entry name" value="MCPsignal"/>
    <property type="match status" value="1"/>
</dbReference>
<dbReference type="AlphaFoldDB" id="A0A833LXL6"/>
<dbReference type="InterPro" id="IPR003660">
    <property type="entry name" value="HAMP_dom"/>
</dbReference>
<dbReference type="NCBIfam" id="TIGR00229">
    <property type="entry name" value="sensory_box"/>
    <property type="match status" value="1"/>
</dbReference>
<evidence type="ECO:0000259" key="12">
    <source>
        <dbReference type="PROSITE" id="PS50111"/>
    </source>
</evidence>
<evidence type="ECO:0000256" key="8">
    <source>
        <dbReference type="ARBA" id="ARBA00023224"/>
    </source>
</evidence>
<evidence type="ECO:0000259" key="14">
    <source>
        <dbReference type="PROSITE" id="PS50885"/>
    </source>
</evidence>
<dbReference type="CDD" id="cd00130">
    <property type="entry name" value="PAS"/>
    <property type="match status" value="1"/>
</dbReference>
<dbReference type="InterPro" id="IPR000014">
    <property type="entry name" value="PAS"/>
</dbReference>
<dbReference type="PANTHER" id="PTHR32089:SF112">
    <property type="entry name" value="LYSOZYME-LIKE PROTEIN-RELATED"/>
    <property type="match status" value="1"/>
</dbReference>
<evidence type="ECO:0000256" key="3">
    <source>
        <dbReference type="ARBA" id="ARBA00022481"/>
    </source>
</evidence>
<dbReference type="SMART" id="SM00283">
    <property type="entry name" value="MA"/>
    <property type="match status" value="1"/>
</dbReference>
<gene>
    <name evidence="15" type="ORF">F9K24_17920</name>
</gene>
<dbReference type="GO" id="GO:0005886">
    <property type="term" value="C:plasma membrane"/>
    <property type="evidence" value="ECO:0007669"/>
    <property type="project" value="UniProtKB-SubCell"/>
</dbReference>
<dbReference type="Proteomes" id="UP000460298">
    <property type="component" value="Unassembled WGS sequence"/>
</dbReference>
<keyword evidence="3" id="KW-0488">Methylation</keyword>
<evidence type="ECO:0000256" key="11">
    <source>
        <dbReference type="SAM" id="Phobius"/>
    </source>
</evidence>
<dbReference type="PANTHER" id="PTHR32089">
    <property type="entry name" value="METHYL-ACCEPTING CHEMOTAXIS PROTEIN MCPB"/>
    <property type="match status" value="1"/>
</dbReference>
<keyword evidence="6 11" id="KW-1133">Transmembrane helix</keyword>
<feature type="domain" description="Methyl-accepting transducer" evidence="12">
    <location>
        <begin position="474"/>
        <end position="710"/>
    </location>
</feature>
<dbReference type="GO" id="GO:0007165">
    <property type="term" value="P:signal transduction"/>
    <property type="evidence" value="ECO:0007669"/>
    <property type="project" value="UniProtKB-KW"/>
</dbReference>
<dbReference type="InterPro" id="IPR004089">
    <property type="entry name" value="MCPsignal_dom"/>
</dbReference>
<dbReference type="SUPFAM" id="SSF58104">
    <property type="entry name" value="Methyl-accepting chemotaxis protein (MCP) signaling domain"/>
    <property type="match status" value="1"/>
</dbReference>
<evidence type="ECO:0000256" key="9">
    <source>
        <dbReference type="ARBA" id="ARBA00029447"/>
    </source>
</evidence>
<dbReference type="PROSITE" id="PS50885">
    <property type="entry name" value="HAMP"/>
    <property type="match status" value="1"/>
</dbReference>
<dbReference type="Pfam" id="PF08447">
    <property type="entry name" value="PAS_3"/>
    <property type="match status" value="1"/>
</dbReference>
<dbReference type="CDD" id="cd06225">
    <property type="entry name" value="HAMP"/>
    <property type="match status" value="1"/>
</dbReference>
<dbReference type="EMBL" id="WBUI01000023">
    <property type="protein sequence ID" value="KAB2930068.1"/>
    <property type="molecule type" value="Genomic_DNA"/>
</dbReference>
<dbReference type="Gene3D" id="1.10.287.950">
    <property type="entry name" value="Methyl-accepting chemotaxis protein"/>
    <property type="match status" value="1"/>
</dbReference>
<organism evidence="15 16">
    <name type="scientific">Leptonema illini</name>
    <dbReference type="NCBI Taxonomy" id="183"/>
    <lineage>
        <taxon>Bacteria</taxon>
        <taxon>Pseudomonadati</taxon>
        <taxon>Spirochaetota</taxon>
        <taxon>Spirochaetia</taxon>
        <taxon>Leptospirales</taxon>
        <taxon>Leptospiraceae</taxon>
        <taxon>Leptonema</taxon>
    </lineage>
</organism>
<dbReference type="GO" id="GO:0006935">
    <property type="term" value="P:chemotaxis"/>
    <property type="evidence" value="ECO:0007669"/>
    <property type="project" value="UniProtKB-KW"/>
</dbReference>
<evidence type="ECO:0000256" key="5">
    <source>
        <dbReference type="ARBA" id="ARBA00022692"/>
    </source>
</evidence>
<comment type="similarity">
    <text evidence="9">Belongs to the methyl-accepting chemotaxis (MCP) protein family.</text>
</comment>
<dbReference type="Gene3D" id="3.30.450.20">
    <property type="entry name" value="PAS domain"/>
    <property type="match status" value="1"/>
</dbReference>
<dbReference type="InterPro" id="IPR013655">
    <property type="entry name" value="PAS_fold_3"/>
</dbReference>
<keyword evidence="7 11" id="KW-0472">Membrane</keyword>
<evidence type="ECO:0000256" key="7">
    <source>
        <dbReference type="ARBA" id="ARBA00023136"/>
    </source>
</evidence>
<evidence type="ECO:0000313" key="15">
    <source>
        <dbReference type="EMBL" id="KAB2930068.1"/>
    </source>
</evidence>
<dbReference type="Pfam" id="PF02203">
    <property type="entry name" value="TarH"/>
    <property type="match status" value="1"/>
</dbReference>
<evidence type="ECO:0000313" key="16">
    <source>
        <dbReference type="Proteomes" id="UP000460298"/>
    </source>
</evidence>
<protein>
    <submittedName>
        <fullName evidence="15">PAS domain-containing protein</fullName>
    </submittedName>
</protein>
<dbReference type="InterPro" id="IPR035965">
    <property type="entry name" value="PAS-like_dom_sf"/>
</dbReference>
<name>A0A833LXL6_9LEPT</name>
<keyword evidence="2" id="KW-1003">Cell membrane</keyword>
<proteinExistence type="inferred from homology"/>
<evidence type="ECO:0000256" key="6">
    <source>
        <dbReference type="ARBA" id="ARBA00022989"/>
    </source>
</evidence>
<dbReference type="PROSITE" id="PS50111">
    <property type="entry name" value="CHEMOTAXIS_TRANSDUC_2"/>
    <property type="match status" value="1"/>
</dbReference>
<accession>A0A833LXL6</accession>